<evidence type="ECO:0000256" key="2">
    <source>
        <dbReference type="SAM" id="SignalP"/>
    </source>
</evidence>
<feature type="compositionally biased region" description="Low complexity" evidence="1">
    <location>
        <begin position="119"/>
        <end position="151"/>
    </location>
</feature>
<dbReference type="InterPro" id="IPR034706">
    <property type="entry name" value="CpoB"/>
</dbReference>
<dbReference type="InterPro" id="IPR011990">
    <property type="entry name" value="TPR-like_helical_dom_sf"/>
</dbReference>
<dbReference type="GO" id="GO:0051301">
    <property type="term" value="P:cell division"/>
    <property type="evidence" value="ECO:0007669"/>
    <property type="project" value="InterPro"/>
</dbReference>
<reference evidence="3" key="1">
    <citation type="journal article" date="2021" name="PeerJ">
        <title>Extensive microbial diversity within the chicken gut microbiome revealed by metagenomics and culture.</title>
        <authorList>
            <person name="Gilroy R."/>
            <person name="Ravi A."/>
            <person name="Getino M."/>
            <person name="Pursley I."/>
            <person name="Horton D.L."/>
            <person name="Alikhan N.F."/>
            <person name="Baker D."/>
            <person name="Gharbi K."/>
            <person name="Hall N."/>
            <person name="Watson M."/>
            <person name="Adriaenssens E.M."/>
            <person name="Foster-Nyarko E."/>
            <person name="Jarju S."/>
            <person name="Secka A."/>
            <person name="Antonio M."/>
            <person name="Oren A."/>
            <person name="Chaudhuri R.R."/>
            <person name="La Ragione R."/>
            <person name="Hildebrand F."/>
            <person name="Pallen M.J."/>
        </authorList>
    </citation>
    <scope>NUCLEOTIDE SEQUENCE</scope>
    <source>
        <strain evidence="3">5032</strain>
    </source>
</reference>
<sequence length="319" mass="33821">MKHTRLFAALGLFCGASLLGGCVGSSSSSSSLDLEQRVQQQDSQLRQLQPAQAEMWNQVQALRQEVNSLKGQVYDLQQVGGARAVVERLNKHDAALRQVETSMALNLNLGDPLPALPAASATPPAASVPAAAPADSGWGQAAAQPATSAATGETWGQASPVAAGGAAAAGATAAVDQSSTWGQPTPQPQAPAPQKDVSMALYDAGINAFTNRKYDEAQRSFSDFVKNYPNHTMTAEAQYHLAECYFQRNQFADAALAYDTVITKYGNSSRAPGAYLKQGICFSKMKQAPAAKARMQELIKKYPNSPEAARAKTFLKTNK</sequence>
<keyword evidence="2" id="KW-0732">Signal</keyword>
<comment type="caution">
    <text evidence="3">The sequence shown here is derived from an EMBL/GenBank/DDBJ whole genome shotgun (WGS) entry which is preliminary data.</text>
</comment>
<protein>
    <submittedName>
        <fullName evidence="3">Tol-pal system protein YbgF</fullName>
    </submittedName>
</protein>
<dbReference type="Gene3D" id="1.25.40.10">
    <property type="entry name" value="Tetratricopeptide repeat domain"/>
    <property type="match status" value="1"/>
</dbReference>
<name>A0A9D2HPI5_9BACT</name>
<dbReference type="Proteomes" id="UP000823821">
    <property type="component" value="Unassembled WGS sequence"/>
</dbReference>
<feature type="chain" id="PRO_5039944860" evidence="2">
    <location>
        <begin position="22"/>
        <end position="319"/>
    </location>
</feature>
<dbReference type="HAMAP" id="MF_02066">
    <property type="entry name" value="CpoB"/>
    <property type="match status" value="1"/>
</dbReference>
<dbReference type="EMBL" id="DWZD01000051">
    <property type="protein sequence ID" value="HJA79825.1"/>
    <property type="molecule type" value="Genomic_DNA"/>
</dbReference>
<evidence type="ECO:0000313" key="4">
    <source>
        <dbReference type="Proteomes" id="UP000823821"/>
    </source>
</evidence>
<evidence type="ECO:0000256" key="1">
    <source>
        <dbReference type="SAM" id="MobiDB-lite"/>
    </source>
</evidence>
<gene>
    <name evidence="3" type="primary">ybgF</name>
    <name evidence="3" type="ORF">H9784_09730</name>
</gene>
<dbReference type="Pfam" id="PF13432">
    <property type="entry name" value="TPR_16"/>
    <property type="match status" value="1"/>
</dbReference>
<dbReference type="Pfam" id="PF13174">
    <property type="entry name" value="TPR_6"/>
    <property type="match status" value="1"/>
</dbReference>
<accession>A0A9D2HPI5</accession>
<dbReference type="NCBIfam" id="TIGR02795">
    <property type="entry name" value="tol_pal_ybgF"/>
    <property type="match status" value="1"/>
</dbReference>
<feature type="region of interest" description="Disordered" evidence="1">
    <location>
        <begin position="174"/>
        <end position="194"/>
    </location>
</feature>
<evidence type="ECO:0000313" key="3">
    <source>
        <dbReference type="EMBL" id="HJA79825.1"/>
    </source>
</evidence>
<dbReference type="SMART" id="SM00028">
    <property type="entry name" value="TPR"/>
    <property type="match status" value="3"/>
</dbReference>
<dbReference type="PROSITE" id="PS51257">
    <property type="entry name" value="PROKAR_LIPOPROTEIN"/>
    <property type="match status" value="1"/>
</dbReference>
<dbReference type="AlphaFoldDB" id="A0A9D2HPI5"/>
<dbReference type="SUPFAM" id="SSF48452">
    <property type="entry name" value="TPR-like"/>
    <property type="match status" value="1"/>
</dbReference>
<feature type="signal peptide" evidence="2">
    <location>
        <begin position="1"/>
        <end position="21"/>
    </location>
</feature>
<dbReference type="InterPro" id="IPR019734">
    <property type="entry name" value="TPR_rpt"/>
</dbReference>
<feature type="region of interest" description="Disordered" evidence="1">
    <location>
        <begin position="119"/>
        <end position="162"/>
    </location>
</feature>
<organism evidence="3 4">
    <name type="scientific">Candidatus Desulfovibrio intestinavium</name>
    <dbReference type="NCBI Taxonomy" id="2838534"/>
    <lineage>
        <taxon>Bacteria</taxon>
        <taxon>Pseudomonadati</taxon>
        <taxon>Thermodesulfobacteriota</taxon>
        <taxon>Desulfovibrionia</taxon>
        <taxon>Desulfovibrionales</taxon>
        <taxon>Desulfovibrionaceae</taxon>
        <taxon>Desulfovibrio</taxon>
    </lineage>
</organism>
<dbReference type="InterPro" id="IPR014162">
    <property type="entry name" value="CpoB_C"/>
</dbReference>
<reference evidence="3" key="2">
    <citation type="submission" date="2021-04" db="EMBL/GenBank/DDBJ databases">
        <authorList>
            <person name="Gilroy R."/>
        </authorList>
    </citation>
    <scope>NUCLEOTIDE SEQUENCE</scope>
    <source>
        <strain evidence="3">5032</strain>
    </source>
</reference>
<proteinExistence type="inferred from homology"/>